<gene>
    <name evidence="1" type="ORF">GCM10009863_37730</name>
</gene>
<reference evidence="1 2" key="1">
    <citation type="journal article" date="2019" name="Int. J. Syst. Evol. Microbiol.">
        <title>The Global Catalogue of Microorganisms (GCM) 10K type strain sequencing project: providing services to taxonomists for standard genome sequencing and annotation.</title>
        <authorList>
            <consortium name="The Broad Institute Genomics Platform"/>
            <consortium name="The Broad Institute Genome Sequencing Center for Infectious Disease"/>
            <person name="Wu L."/>
            <person name="Ma J."/>
        </authorList>
    </citation>
    <scope>NUCLEOTIDE SEQUENCE [LARGE SCALE GENOMIC DNA]</scope>
    <source>
        <strain evidence="1 2">JCM 16373</strain>
    </source>
</reference>
<protein>
    <submittedName>
        <fullName evidence="1">Uncharacterized protein</fullName>
    </submittedName>
</protein>
<evidence type="ECO:0000313" key="2">
    <source>
        <dbReference type="Proteomes" id="UP001501447"/>
    </source>
</evidence>
<proteinExistence type="predicted"/>
<keyword evidence="2" id="KW-1185">Reference proteome</keyword>
<sequence length="64" mass="6539">MTASFTGPAGVEEGDVAADMMAPFSMVPISREVHCGHGVRGVRGVRYGFGVRVTLGGADRASAS</sequence>
<evidence type="ECO:0000313" key="1">
    <source>
        <dbReference type="EMBL" id="GAA2620135.1"/>
    </source>
</evidence>
<dbReference type="Proteomes" id="UP001501447">
    <property type="component" value="Unassembled WGS sequence"/>
</dbReference>
<name>A0ABN3Q9K9_9ACTN</name>
<comment type="caution">
    <text evidence="1">The sequence shown here is derived from an EMBL/GenBank/DDBJ whole genome shotgun (WGS) entry which is preliminary data.</text>
</comment>
<organism evidence="1 2">
    <name type="scientific">Streptomyces axinellae</name>
    <dbReference type="NCBI Taxonomy" id="552788"/>
    <lineage>
        <taxon>Bacteria</taxon>
        <taxon>Bacillati</taxon>
        <taxon>Actinomycetota</taxon>
        <taxon>Actinomycetes</taxon>
        <taxon>Kitasatosporales</taxon>
        <taxon>Streptomycetaceae</taxon>
        <taxon>Streptomyces</taxon>
    </lineage>
</organism>
<dbReference type="EMBL" id="BAAARJ010000011">
    <property type="protein sequence ID" value="GAA2620135.1"/>
    <property type="molecule type" value="Genomic_DNA"/>
</dbReference>
<accession>A0ABN3Q9K9</accession>